<dbReference type="RefSeq" id="WP_145087695.1">
    <property type="nucleotide sequence ID" value="NZ_CP036274.1"/>
</dbReference>
<dbReference type="Proteomes" id="UP000315017">
    <property type="component" value="Chromosome"/>
</dbReference>
<accession>A0A517Y9H5</accession>
<dbReference type="KEGG" id="aagg:ETAA8_19240"/>
<evidence type="ECO:0000313" key="2">
    <source>
        <dbReference type="Proteomes" id="UP000315017"/>
    </source>
</evidence>
<dbReference type="InterPro" id="IPR013406">
    <property type="entry name" value="CHP02574_addiction_mod"/>
</dbReference>
<dbReference type="OrthoDB" id="286240at2"/>
<sequence length="80" mass="9255">MVDFNSVLASAQQLTEEERVRLIDALCETLPEEPGSELHPEWKEELERRVAAIEDGTATLIPWETVRDEALERLKRSHDR</sequence>
<dbReference type="Pfam" id="PF09720">
    <property type="entry name" value="Unstab_antitox"/>
    <property type="match status" value="1"/>
</dbReference>
<dbReference type="AlphaFoldDB" id="A0A517Y9H5"/>
<reference evidence="1 2" key="1">
    <citation type="submission" date="2019-02" db="EMBL/GenBank/DDBJ databases">
        <title>Deep-cultivation of Planctomycetes and their phenomic and genomic characterization uncovers novel biology.</title>
        <authorList>
            <person name="Wiegand S."/>
            <person name="Jogler M."/>
            <person name="Boedeker C."/>
            <person name="Pinto D."/>
            <person name="Vollmers J."/>
            <person name="Rivas-Marin E."/>
            <person name="Kohn T."/>
            <person name="Peeters S.H."/>
            <person name="Heuer A."/>
            <person name="Rast P."/>
            <person name="Oberbeckmann S."/>
            <person name="Bunk B."/>
            <person name="Jeske O."/>
            <person name="Meyerdierks A."/>
            <person name="Storesund J.E."/>
            <person name="Kallscheuer N."/>
            <person name="Luecker S."/>
            <person name="Lage O.M."/>
            <person name="Pohl T."/>
            <person name="Merkel B.J."/>
            <person name="Hornburger P."/>
            <person name="Mueller R.-W."/>
            <person name="Bruemmer F."/>
            <person name="Labrenz M."/>
            <person name="Spormann A.M."/>
            <person name="Op den Camp H."/>
            <person name="Overmann J."/>
            <person name="Amann R."/>
            <person name="Jetten M.S.M."/>
            <person name="Mascher T."/>
            <person name="Medema M.H."/>
            <person name="Devos D.P."/>
            <person name="Kaster A.-K."/>
            <person name="Ovreas L."/>
            <person name="Rohde M."/>
            <person name="Galperin M.Y."/>
            <person name="Jogler C."/>
        </authorList>
    </citation>
    <scope>NUCLEOTIDE SEQUENCE [LARGE SCALE GENOMIC DNA]</scope>
    <source>
        <strain evidence="1 2">ETA_A8</strain>
    </source>
</reference>
<dbReference type="EMBL" id="CP036274">
    <property type="protein sequence ID" value="QDU26841.1"/>
    <property type="molecule type" value="Genomic_DNA"/>
</dbReference>
<evidence type="ECO:0000313" key="1">
    <source>
        <dbReference type="EMBL" id="QDU26841.1"/>
    </source>
</evidence>
<name>A0A517Y9H5_9BACT</name>
<proteinExistence type="predicted"/>
<keyword evidence="2" id="KW-1185">Reference proteome</keyword>
<organism evidence="1 2">
    <name type="scientific">Anatilimnocola aggregata</name>
    <dbReference type="NCBI Taxonomy" id="2528021"/>
    <lineage>
        <taxon>Bacteria</taxon>
        <taxon>Pseudomonadati</taxon>
        <taxon>Planctomycetota</taxon>
        <taxon>Planctomycetia</taxon>
        <taxon>Pirellulales</taxon>
        <taxon>Pirellulaceae</taxon>
        <taxon>Anatilimnocola</taxon>
    </lineage>
</organism>
<dbReference type="NCBIfam" id="TIGR02574">
    <property type="entry name" value="stabl_TIGR02574"/>
    <property type="match status" value="1"/>
</dbReference>
<protein>
    <submittedName>
        <fullName evidence="1">Addiction module component</fullName>
    </submittedName>
</protein>
<gene>
    <name evidence="1" type="ORF">ETAA8_19240</name>
</gene>